<organism evidence="1">
    <name type="scientific">Populus alba</name>
    <name type="common">White poplar</name>
    <dbReference type="NCBI Taxonomy" id="43335"/>
    <lineage>
        <taxon>Eukaryota</taxon>
        <taxon>Viridiplantae</taxon>
        <taxon>Streptophyta</taxon>
        <taxon>Embryophyta</taxon>
        <taxon>Tracheophyta</taxon>
        <taxon>Spermatophyta</taxon>
        <taxon>Magnoliopsida</taxon>
        <taxon>eudicotyledons</taxon>
        <taxon>Gunneridae</taxon>
        <taxon>Pentapetalae</taxon>
        <taxon>rosids</taxon>
        <taxon>fabids</taxon>
        <taxon>Malpighiales</taxon>
        <taxon>Salicaceae</taxon>
        <taxon>Saliceae</taxon>
        <taxon>Populus</taxon>
    </lineage>
</organism>
<proteinExistence type="predicted"/>
<reference evidence="1" key="1">
    <citation type="submission" date="2018-10" db="EMBL/GenBank/DDBJ databases">
        <title>Population genomic analysis revealed the cold adaptation of white poplar.</title>
        <authorList>
            <person name="Liu Y.-J."/>
        </authorList>
    </citation>
    <scope>NUCLEOTIDE SEQUENCE [LARGE SCALE GENOMIC DNA]</scope>
    <source>
        <strain evidence="1">PAL-ZL1</strain>
    </source>
</reference>
<name>A0A4U5P5B3_POPAL</name>
<comment type="caution">
    <text evidence="1">The sequence shown here is derived from an EMBL/GenBank/DDBJ whole genome shotgun (WGS) entry which is preliminary data.</text>
</comment>
<dbReference type="AlphaFoldDB" id="A0A4U5P5B3"/>
<accession>A0A4U5P5B3</accession>
<protein>
    <submittedName>
        <fullName evidence="1">Uncharacterized protein</fullName>
    </submittedName>
</protein>
<gene>
    <name evidence="1" type="ORF">D5086_0000222190</name>
</gene>
<evidence type="ECO:0000313" key="1">
    <source>
        <dbReference type="EMBL" id="TKR91527.1"/>
    </source>
</evidence>
<sequence>MTLWDSRSECVPTSSVQRPQLLKDQPRGGVCGDQKGKAKVSSKGLQCYKCKGFRHYVVVCPTRDKKLAFICEKELLVVDAIEDTDEEETDRSSHSEEEHLGALDLLSRVIHIVLTRTKKELLG</sequence>
<dbReference type="EMBL" id="RCHU01000767">
    <property type="protein sequence ID" value="TKR91527.1"/>
    <property type="molecule type" value="Genomic_DNA"/>
</dbReference>